<sequence length="43" mass="4992">MVKKLNLSKNETYAGENIKSFCKSSSVCFYGDLIKNRYNDLRL</sequence>
<dbReference type="EMBL" id="JAUFQU010000087">
    <property type="protein sequence ID" value="MDN3710389.1"/>
    <property type="molecule type" value="Genomic_DNA"/>
</dbReference>
<dbReference type="Proteomes" id="UP001242368">
    <property type="component" value="Unassembled WGS sequence"/>
</dbReference>
<organism evidence="1 2">
    <name type="scientific">Paenimyroides ceti</name>
    <dbReference type="NCBI Taxonomy" id="395087"/>
    <lineage>
        <taxon>Bacteria</taxon>
        <taxon>Pseudomonadati</taxon>
        <taxon>Bacteroidota</taxon>
        <taxon>Flavobacteriia</taxon>
        <taxon>Flavobacteriales</taxon>
        <taxon>Flavobacteriaceae</taxon>
        <taxon>Paenimyroides</taxon>
    </lineage>
</organism>
<reference evidence="2" key="1">
    <citation type="journal article" date="2019" name="Int. J. Syst. Evol. Microbiol.">
        <title>The Global Catalogue of Microorganisms (GCM) 10K type strain sequencing project: providing services to taxonomists for standard genome sequencing and annotation.</title>
        <authorList>
            <consortium name="The Broad Institute Genomics Platform"/>
            <consortium name="The Broad Institute Genome Sequencing Center for Infectious Disease"/>
            <person name="Wu L."/>
            <person name="Ma J."/>
        </authorList>
    </citation>
    <scope>NUCLEOTIDE SEQUENCE [LARGE SCALE GENOMIC DNA]</scope>
    <source>
        <strain evidence="2">CECT 7184</strain>
    </source>
</reference>
<protein>
    <submittedName>
        <fullName evidence="1">Uncharacterized protein</fullName>
    </submittedName>
</protein>
<accession>A0ABT8D0Q0</accession>
<evidence type="ECO:0000313" key="2">
    <source>
        <dbReference type="Proteomes" id="UP001242368"/>
    </source>
</evidence>
<gene>
    <name evidence="1" type="ORF">QW060_26575</name>
</gene>
<proteinExistence type="predicted"/>
<keyword evidence="2" id="KW-1185">Reference proteome</keyword>
<comment type="caution">
    <text evidence="1">The sequence shown here is derived from an EMBL/GenBank/DDBJ whole genome shotgun (WGS) entry which is preliminary data.</text>
</comment>
<evidence type="ECO:0000313" key="1">
    <source>
        <dbReference type="EMBL" id="MDN3710389.1"/>
    </source>
</evidence>
<name>A0ABT8D0Q0_9FLAO</name>